<organism evidence="2 3">
    <name type="scientific">Lactobacillus delbrueckii subsp. delbrueckii</name>
    <dbReference type="NCBI Taxonomy" id="83684"/>
    <lineage>
        <taxon>Bacteria</taxon>
        <taxon>Bacillati</taxon>
        <taxon>Bacillota</taxon>
        <taxon>Bacilli</taxon>
        <taxon>Lactobacillales</taxon>
        <taxon>Lactobacillaceae</taxon>
        <taxon>Lactobacillus</taxon>
    </lineage>
</organism>
<evidence type="ECO:0000313" key="2">
    <source>
        <dbReference type="EMBL" id="CAH1705530.1"/>
    </source>
</evidence>
<gene>
    <name evidence="2" type="ORF">LDD865_0367</name>
</gene>
<proteinExistence type="predicted"/>
<name>A0AAU9QZ87_9LACO</name>
<evidence type="ECO:0000256" key="1">
    <source>
        <dbReference type="SAM" id="MobiDB-lite"/>
    </source>
</evidence>
<accession>A0AAU9QZ87</accession>
<evidence type="ECO:0000313" key="3">
    <source>
        <dbReference type="Proteomes" id="UP001295440"/>
    </source>
</evidence>
<dbReference type="Proteomes" id="UP001295440">
    <property type="component" value="Chromosome"/>
</dbReference>
<reference evidence="2" key="1">
    <citation type="submission" date="2022-02" db="EMBL/GenBank/DDBJ databases">
        <authorList>
            <person name="Deutsch MARIE S."/>
        </authorList>
    </citation>
    <scope>NUCLEOTIDE SEQUENCE</scope>
    <source>
        <strain evidence="2">CIRM-BIA865</strain>
    </source>
</reference>
<dbReference type="AlphaFoldDB" id="A0AAU9QZ87"/>
<dbReference type="EMBL" id="OV915080">
    <property type="protein sequence ID" value="CAH1705530.1"/>
    <property type="molecule type" value="Genomic_DNA"/>
</dbReference>
<protein>
    <submittedName>
        <fullName evidence="2">Uncharacterized protein</fullName>
    </submittedName>
</protein>
<sequence length="43" mass="4979">MEVGSAFLKNKNNSPKWNIGHKEYKKNHVKNEKDLITVPGKKK</sequence>
<feature type="region of interest" description="Disordered" evidence="1">
    <location>
        <begin position="1"/>
        <end position="20"/>
    </location>
</feature>